<dbReference type="AlphaFoldDB" id="A0A366H975"/>
<dbReference type="PROSITE" id="PS00622">
    <property type="entry name" value="HTH_LUXR_1"/>
    <property type="match status" value="1"/>
</dbReference>
<evidence type="ECO:0000313" key="3">
    <source>
        <dbReference type="Proteomes" id="UP000253628"/>
    </source>
</evidence>
<comment type="caution">
    <text evidence="2">The sequence shown here is derived from an EMBL/GenBank/DDBJ whole genome shotgun (WGS) entry which is preliminary data.</text>
</comment>
<keyword evidence="3" id="KW-1185">Reference proteome</keyword>
<dbReference type="EMBL" id="QNRQ01000006">
    <property type="protein sequence ID" value="RBP38819.1"/>
    <property type="molecule type" value="Genomic_DNA"/>
</dbReference>
<dbReference type="InterPro" id="IPR016032">
    <property type="entry name" value="Sig_transdc_resp-reg_C-effctor"/>
</dbReference>
<accession>A0A366H975</accession>
<dbReference type="OrthoDB" id="7009766at2"/>
<dbReference type="InterPro" id="IPR000792">
    <property type="entry name" value="Tscrpt_reg_LuxR_C"/>
</dbReference>
<protein>
    <submittedName>
        <fullName evidence="2">Regulatory LuxR family protein</fullName>
    </submittedName>
</protein>
<dbReference type="Gene3D" id="1.10.10.10">
    <property type="entry name" value="Winged helix-like DNA-binding domain superfamily/Winged helix DNA-binding domain"/>
    <property type="match status" value="1"/>
</dbReference>
<dbReference type="RefSeq" id="WP_113933617.1">
    <property type="nucleotide sequence ID" value="NZ_JACCEU010000007.1"/>
</dbReference>
<sequence>MRNWEIAPAAGPEVQQSILALLAQVGQSTFSDAVLGQLNQLFPVGSWNVYRTWADRPPVLLFSRSFQRPDVTQRCFQAYRNGIYLNDRSFDSVRSCRQRGKLVLQHLRADEFKNPEHREIIYTRNRVCERLSVTRNEHDGSVTSLNLYGHEDHTSYTDRHIGRFEALAPALFIGIERHITLCSEPAPGNSSIPCAVAPGAAPPARFFLENLNAGLPARELDVCERLLQGMTYDGIAADMQLSRPTVVTYRNRAFARLGINFKNQLFAMHADYQRQRNVAG</sequence>
<dbReference type="SMART" id="SM00421">
    <property type="entry name" value="HTH_LUXR"/>
    <property type="match status" value="1"/>
</dbReference>
<evidence type="ECO:0000313" key="2">
    <source>
        <dbReference type="EMBL" id="RBP38819.1"/>
    </source>
</evidence>
<dbReference type="Proteomes" id="UP000253628">
    <property type="component" value="Unassembled WGS sequence"/>
</dbReference>
<feature type="domain" description="HTH luxR-type" evidence="1">
    <location>
        <begin position="229"/>
        <end position="256"/>
    </location>
</feature>
<organism evidence="2 3">
    <name type="scientific">Eoetvoesiella caeni</name>
    <dbReference type="NCBI Taxonomy" id="645616"/>
    <lineage>
        <taxon>Bacteria</taxon>
        <taxon>Pseudomonadati</taxon>
        <taxon>Pseudomonadota</taxon>
        <taxon>Betaproteobacteria</taxon>
        <taxon>Burkholderiales</taxon>
        <taxon>Alcaligenaceae</taxon>
        <taxon>Eoetvoesiella</taxon>
    </lineage>
</organism>
<gene>
    <name evidence="2" type="ORF">DFR37_106111</name>
</gene>
<dbReference type="GO" id="GO:0006355">
    <property type="term" value="P:regulation of DNA-templated transcription"/>
    <property type="evidence" value="ECO:0007669"/>
    <property type="project" value="InterPro"/>
</dbReference>
<dbReference type="Pfam" id="PF00196">
    <property type="entry name" value="GerE"/>
    <property type="match status" value="1"/>
</dbReference>
<evidence type="ECO:0000259" key="1">
    <source>
        <dbReference type="PROSITE" id="PS00622"/>
    </source>
</evidence>
<reference evidence="2 3" key="1">
    <citation type="submission" date="2018-06" db="EMBL/GenBank/DDBJ databases">
        <title>Genomic Encyclopedia of Type Strains, Phase IV (KMG-IV): sequencing the most valuable type-strain genomes for metagenomic binning, comparative biology and taxonomic classification.</title>
        <authorList>
            <person name="Goeker M."/>
        </authorList>
    </citation>
    <scope>NUCLEOTIDE SEQUENCE [LARGE SCALE GENOMIC DNA]</scope>
    <source>
        <strain evidence="2 3">DSM 25520</strain>
    </source>
</reference>
<dbReference type="InterPro" id="IPR036388">
    <property type="entry name" value="WH-like_DNA-bd_sf"/>
</dbReference>
<name>A0A366H975_9BURK</name>
<dbReference type="GO" id="GO:0003677">
    <property type="term" value="F:DNA binding"/>
    <property type="evidence" value="ECO:0007669"/>
    <property type="project" value="InterPro"/>
</dbReference>
<dbReference type="SUPFAM" id="SSF46894">
    <property type="entry name" value="C-terminal effector domain of the bipartite response regulators"/>
    <property type="match status" value="1"/>
</dbReference>
<proteinExistence type="predicted"/>